<dbReference type="KEGG" id="more:E1B28_003749"/>
<dbReference type="InterPro" id="IPR029047">
    <property type="entry name" value="HSP70_peptide-bd_sf"/>
</dbReference>
<organism evidence="3 4">
    <name type="scientific">Marasmius oreades</name>
    <name type="common">fairy-ring Marasmius</name>
    <dbReference type="NCBI Taxonomy" id="181124"/>
    <lineage>
        <taxon>Eukaryota</taxon>
        <taxon>Fungi</taxon>
        <taxon>Dikarya</taxon>
        <taxon>Basidiomycota</taxon>
        <taxon>Agaricomycotina</taxon>
        <taxon>Agaricomycetes</taxon>
        <taxon>Agaricomycetidae</taxon>
        <taxon>Agaricales</taxon>
        <taxon>Marasmiineae</taxon>
        <taxon>Marasmiaceae</taxon>
        <taxon>Marasmius</taxon>
    </lineage>
</organism>
<keyword evidence="4" id="KW-1185">Reference proteome</keyword>
<gene>
    <name evidence="3" type="ORF">E1B28_003749</name>
</gene>
<dbReference type="OrthoDB" id="2689792at2759"/>
<proteinExistence type="predicted"/>
<dbReference type="AlphaFoldDB" id="A0A9P7UXA9"/>
<keyword evidence="1" id="KW-0547">Nucleotide-binding</keyword>
<evidence type="ECO:0000313" key="3">
    <source>
        <dbReference type="EMBL" id="KAG7096303.1"/>
    </source>
</evidence>
<dbReference type="Proteomes" id="UP001049176">
    <property type="component" value="Chromosome 2"/>
</dbReference>
<keyword evidence="2" id="KW-0067">ATP-binding</keyword>
<protein>
    <submittedName>
        <fullName evidence="3">Uncharacterized protein</fullName>
    </submittedName>
</protein>
<dbReference type="SUPFAM" id="SSF100920">
    <property type="entry name" value="Heat shock protein 70kD (HSP70), peptide-binding domain"/>
    <property type="match status" value="1"/>
</dbReference>
<name>A0A9P7UXA9_9AGAR</name>
<dbReference type="GeneID" id="66072825"/>
<evidence type="ECO:0000313" key="4">
    <source>
        <dbReference type="Proteomes" id="UP001049176"/>
    </source>
</evidence>
<dbReference type="EMBL" id="CM032182">
    <property type="protein sequence ID" value="KAG7096303.1"/>
    <property type="molecule type" value="Genomic_DNA"/>
</dbReference>
<evidence type="ECO:0000256" key="1">
    <source>
        <dbReference type="ARBA" id="ARBA00022741"/>
    </source>
</evidence>
<dbReference type="InterPro" id="IPR013126">
    <property type="entry name" value="Hsp_70_fam"/>
</dbReference>
<dbReference type="RefSeq" id="XP_043012773.1">
    <property type="nucleotide sequence ID" value="XM_043148181.1"/>
</dbReference>
<evidence type="ECO:0000256" key="2">
    <source>
        <dbReference type="ARBA" id="ARBA00022840"/>
    </source>
</evidence>
<reference evidence="3" key="1">
    <citation type="journal article" date="2021" name="Genome Biol. Evol.">
        <title>The assembled and annotated genome of the fairy-ring fungus Marasmius oreades.</title>
        <authorList>
            <person name="Hiltunen M."/>
            <person name="Ament-Velasquez S.L."/>
            <person name="Johannesson H."/>
        </authorList>
    </citation>
    <scope>NUCLEOTIDE SEQUENCE</scope>
    <source>
        <strain evidence="3">03SP1</strain>
    </source>
</reference>
<dbReference type="Gene3D" id="2.60.34.10">
    <property type="entry name" value="Substrate Binding Domain Of DNAk, Chain A, domain 1"/>
    <property type="match status" value="1"/>
</dbReference>
<comment type="caution">
    <text evidence="3">The sequence shown here is derived from an EMBL/GenBank/DDBJ whole genome shotgun (WGS) entry which is preliminary data.</text>
</comment>
<dbReference type="GO" id="GO:0005524">
    <property type="term" value="F:ATP binding"/>
    <property type="evidence" value="ECO:0007669"/>
    <property type="project" value="UniProtKB-KW"/>
</dbReference>
<accession>A0A9P7UXA9</accession>
<dbReference type="Pfam" id="PF00012">
    <property type="entry name" value="HSP70"/>
    <property type="match status" value="1"/>
</dbReference>
<sequence length="63" mass="6972">MFDLTRVHPLRSVPQIEVTFRIGVNGILEVTAADQRTTRGEQVESTSRGITVQSYGAVGSLYY</sequence>
<dbReference type="GO" id="GO:0140662">
    <property type="term" value="F:ATP-dependent protein folding chaperone"/>
    <property type="evidence" value="ECO:0007669"/>
    <property type="project" value="InterPro"/>
</dbReference>